<dbReference type="InterPro" id="IPR043519">
    <property type="entry name" value="NT_sf"/>
</dbReference>
<comment type="caution">
    <text evidence="1">The sequence shown here is derived from an EMBL/GenBank/DDBJ whole genome shotgun (WGS) entry which is preliminary data.</text>
</comment>
<name>A0ABT1XNW5_9SPHN</name>
<dbReference type="EMBL" id="JANKHH010000003">
    <property type="protein sequence ID" value="MCR2833349.1"/>
    <property type="molecule type" value="Genomic_DNA"/>
</dbReference>
<dbReference type="Gene3D" id="3.30.460.40">
    <property type="match status" value="1"/>
</dbReference>
<protein>
    <submittedName>
        <fullName evidence="1">Uncharacterized protein</fullName>
    </submittedName>
</protein>
<proteinExistence type="predicted"/>
<sequence>MADARDDWWLIGSAAVALHGADPGTIADVDVVLSEADARHIFTLQGIPSAPGIADERFVSKIFATWSDAPLRVEFMAGLHRSEGGVWQPVRPRTRVAVERDGWRVFVPARTELAEILRSFGRPKDQLRLAALEAL</sequence>
<reference evidence="1 2" key="1">
    <citation type="submission" date="2022-08" db="EMBL/GenBank/DDBJ databases">
        <title>Polyphasic taxonomy analysis of Qipengyuania sp.RS5-5.</title>
        <authorList>
            <person name="Xamxidin M."/>
            <person name="Wu M."/>
        </authorList>
    </citation>
    <scope>NUCLEOTIDE SEQUENCE [LARGE SCALE GENOMIC DNA]</scope>
    <source>
        <strain evidence="1 2">RS5-5</strain>
    </source>
</reference>
<evidence type="ECO:0000313" key="1">
    <source>
        <dbReference type="EMBL" id="MCR2833349.1"/>
    </source>
</evidence>
<organism evidence="1 2">
    <name type="scientific">Parerythrobacter lacustris</name>
    <dbReference type="NCBI Taxonomy" id="2969984"/>
    <lineage>
        <taxon>Bacteria</taxon>
        <taxon>Pseudomonadati</taxon>
        <taxon>Pseudomonadota</taxon>
        <taxon>Alphaproteobacteria</taxon>
        <taxon>Sphingomonadales</taxon>
        <taxon>Erythrobacteraceae</taxon>
        <taxon>Parerythrobacter</taxon>
    </lineage>
</organism>
<dbReference type="SUPFAM" id="SSF81301">
    <property type="entry name" value="Nucleotidyltransferase"/>
    <property type="match status" value="1"/>
</dbReference>
<gene>
    <name evidence="1" type="ORF">NSO95_05285</name>
</gene>
<keyword evidence="2" id="KW-1185">Reference proteome</keyword>
<evidence type="ECO:0000313" key="2">
    <source>
        <dbReference type="Proteomes" id="UP001206067"/>
    </source>
</evidence>
<dbReference type="Proteomes" id="UP001206067">
    <property type="component" value="Unassembled WGS sequence"/>
</dbReference>
<accession>A0ABT1XNW5</accession>